<organism evidence="1">
    <name type="scientific">bioreactor metagenome</name>
    <dbReference type="NCBI Taxonomy" id="1076179"/>
    <lineage>
        <taxon>unclassified sequences</taxon>
        <taxon>metagenomes</taxon>
        <taxon>ecological metagenomes</taxon>
    </lineage>
</organism>
<comment type="caution">
    <text evidence="1">The sequence shown here is derived from an EMBL/GenBank/DDBJ whole genome shotgun (WGS) entry which is preliminary data.</text>
</comment>
<sequence length="152" mass="17945">MGKANDKKKGHSSSKGEVKLDVVLNKSNFKLIERDFADIITSVRETDQTSHPSNSAVTRKTYRFIDNSFLSITERYVSGGLIDFYNYDWYNSDKSIRMKFHSEPHEDEKYQTETEPYHVHKPNKLGLKEHRLPNHKHKSLYEIMEFIMFSIR</sequence>
<evidence type="ECO:0000313" key="1">
    <source>
        <dbReference type="EMBL" id="MPM91041.1"/>
    </source>
</evidence>
<dbReference type="EMBL" id="VSSQ01038156">
    <property type="protein sequence ID" value="MPM91041.1"/>
    <property type="molecule type" value="Genomic_DNA"/>
</dbReference>
<name>A0A645DP34_9ZZZZ</name>
<reference evidence="1" key="1">
    <citation type="submission" date="2019-08" db="EMBL/GenBank/DDBJ databases">
        <authorList>
            <person name="Kucharzyk K."/>
            <person name="Murdoch R.W."/>
            <person name="Higgins S."/>
            <person name="Loffler F."/>
        </authorList>
    </citation>
    <scope>NUCLEOTIDE SEQUENCE</scope>
</reference>
<dbReference type="Pfam" id="PF20126">
    <property type="entry name" value="TumE"/>
    <property type="match status" value="1"/>
</dbReference>
<accession>A0A645DP34</accession>
<gene>
    <name evidence="1" type="ORF">SDC9_138166</name>
</gene>
<dbReference type="AlphaFoldDB" id="A0A645DP34"/>
<protein>
    <submittedName>
        <fullName evidence="1">Uncharacterized protein</fullName>
    </submittedName>
</protein>
<proteinExistence type="predicted"/>
<dbReference type="InterPro" id="IPR045397">
    <property type="entry name" value="TumE-like"/>
</dbReference>